<dbReference type="InterPro" id="IPR050471">
    <property type="entry name" value="AB_hydrolase"/>
</dbReference>
<dbReference type="KEGG" id="eca:ECA2233"/>
<keyword evidence="3" id="KW-1185">Reference proteome</keyword>
<reference evidence="2" key="1">
    <citation type="submission" date="2004-02" db="EMBL/GenBank/DDBJ databases">
        <title>The genome sequence of the enterobacterial phytopathogen Erwinia carotovora subsp. atroseptica SCRI1043 and functional genomic identification of novel virulence factors.</title>
        <authorList>
            <person name="Bell K.S."/>
            <person name="Sebaihia M."/>
            <person name="Pritchard L."/>
            <person name="Holden M."/>
            <person name="Hyman L.J."/>
            <person name="Holeva M.C."/>
            <person name="Thomson N.R."/>
            <person name="Bentley S.D."/>
            <person name="Churcher C."/>
            <person name="Mungall K."/>
            <person name="Atkin R."/>
            <person name="Bason N."/>
            <person name="Brooks K."/>
            <person name="Chillingworth T."/>
            <person name="Clark K."/>
            <person name="Doggett J."/>
            <person name="Fraser A."/>
            <person name="Hance Z."/>
            <person name="Hauser H."/>
            <person name="Jagels K."/>
            <person name="Moule S."/>
            <person name="Norbertczak H."/>
            <person name="Ormond D."/>
            <person name="Price C."/>
            <person name="Quail M.A."/>
            <person name="Sanders M."/>
            <person name="Walker D."/>
            <person name="Whitehead S."/>
            <person name="Salmond G.P.C."/>
            <person name="Birch P.R.J."/>
            <person name="Barrell B.G."/>
            <person name="Parkhill J."/>
            <person name="Toth I.K."/>
        </authorList>
    </citation>
    <scope>NUCLEOTIDE SEQUENCE</scope>
    <source>
        <strain evidence="2">SCRI1043</strain>
    </source>
</reference>
<name>Q6D508_PECAS</name>
<evidence type="ECO:0000313" key="3">
    <source>
        <dbReference type="Proteomes" id="UP000007966"/>
    </source>
</evidence>
<dbReference type="GO" id="GO:0004806">
    <property type="term" value="F:triacylglycerol lipase activity"/>
    <property type="evidence" value="ECO:0007669"/>
    <property type="project" value="TreeGrafter"/>
</dbReference>
<protein>
    <submittedName>
        <fullName evidence="2">Probable hydrolase</fullName>
    </submittedName>
</protein>
<keyword evidence="2" id="KW-0378">Hydrolase</keyword>
<dbReference type="InterPro" id="IPR029058">
    <property type="entry name" value="AB_hydrolase_fold"/>
</dbReference>
<dbReference type="Pfam" id="PF00561">
    <property type="entry name" value="Abhydrolase_1"/>
    <property type="match status" value="1"/>
</dbReference>
<organism evidence="2 3">
    <name type="scientific">Pectobacterium atrosepticum (strain SCRI 1043 / ATCC BAA-672)</name>
    <name type="common">Erwinia carotovora subsp. atroseptica</name>
    <dbReference type="NCBI Taxonomy" id="218491"/>
    <lineage>
        <taxon>Bacteria</taxon>
        <taxon>Pseudomonadati</taxon>
        <taxon>Pseudomonadota</taxon>
        <taxon>Gammaproteobacteria</taxon>
        <taxon>Enterobacterales</taxon>
        <taxon>Pectobacteriaceae</taxon>
        <taxon>Pectobacterium</taxon>
    </lineage>
</organism>
<dbReference type="GO" id="GO:0046503">
    <property type="term" value="P:glycerolipid catabolic process"/>
    <property type="evidence" value="ECO:0007669"/>
    <property type="project" value="TreeGrafter"/>
</dbReference>
<dbReference type="eggNOG" id="COG2021">
    <property type="taxonomic scope" value="Bacteria"/>
</dbReference>
<dbReference type="EMBL" id="BX950851">
    <property type="protein sequence ID" value="CAG75135.1"/>
    <property type="molecule type" value="Genomic_DNA"/>
</dbReference>
<dbReference type="STRING" id="218491.ECA2233"/>
<evidence type="ECO:0000259" key="1">
    <source>
        <dbReference type="Pfam" id="PF00561"/>
    </source>
</evidence>
<dbReference type="SUPFAM" id="SSF53474">
    <property type="entry name" value="alpha/beta-Hydrolases"/>
    <property type="match status" value="1"/>
</dbReference>
<dbReference type="OrthoDB" id="9798888at2"/>
<dbReference type="InterPro" id="IPR000073">
    <property type="entry name" value="AB_hydrolase_1"/>
</dbReference>
<dbReference type="ESTHER" id="erwct-q6d508">
    <property type="family name" value="Aclacinomycin-methylesterase_RdmC"/>
</dbReference>
<dbReference type="PATRIC" id="fig|218491.5.peg.2265"/>
<gene>
    <name evidence="2" type="ordered locus">ECA2233</name>
</gene>
<sequence length="306" mass="33739">MYGHIRNKGVNIAYESFGDESTEIIILVAGLGSQMISWSDAFCQTVVSRGYRVIRFDHRDVGCSSHFYDSPVPNIGEVNKAISANRQPDVPYTLDDMAGDLIGLMDALSITAAHFVGRSMGGMIAQIIAARHPERVLSLSIIMSSSGNPSLPQTAPDVMALMTQPAPNPFLNEPEYLNHRLRLAERLAGKIYPFDTERYRSQFKEELRRCFNPEGFTRQMAALVASGDRRKLLATIAAPTLVIHGTDDPLFVPSHGEDVAINIPEAEFMLIDGMGHDIPNQLNALVTDAIVRIAQRRHQNSALHTS</sequence>
<dbReference type="PANTHER" id="PTHR43433">
    <property type="entry name" value="HYDROLASE, ALPHA/BETA FOLD FAMILY PROTEIN"/>
    <property type="match status" value="1"/>
</dbReference>
<feature type="domain" description="AB hydrolase-1" evidence="1">
    <location>
        <begin position="25"/>
        <end position="278"/>
    </location>
</feature>
<dbReference type="Proteomes" id="UP000007966">
    <property type="component" value="Chromosome"/>
</dbReference>
<dbReference type="AlphaFoldDB" id="Q6D508"/>
<dbReference type="HOGENOM" id="CLU_020336_0_1_6"/>
<proteinExistence type="predicted"/>
<accession>Q6D508</accession>
<dbReference type="Gene3D" id="3.40.50.1820">
    <property type="entry name" value="alpha/beta hydrolase"/>
    <property type="match status" value="1"/>
</dbReference>
<dbReference type="PANTHER" id="PTHR43433:SF5">
    <property type="entry name" value="AB HYDROLASE-1 DOMAIN-CONTAINING PROTEIN"/>
    <property type="match status" value="1"/>
</dbReference>
<dbReference type="RefSeq" id="WP_011093790.1">
    <property type="nucleotide sequence ID" value="NC_004547.2"/>
</dbReference>
<evidence type="ECO:0000313" key="2">
    <source>
        <dbReference type="EMBL" id="CAG75135.1"/>
    </source>
</evidence>